<evidence type="ECO:0000313" key="6">
    <source>
        <dbReference type="EMBL" id="TAA35643.1"/>
    </source>
</evidence>
<evidence type="ECO:0000313" key="7">
    <source>
        <dbReference type="Proteomes" id="UP000292087"/>
    </source>
</evidence>
<dbReference type="PROSITE" id="PS50110">
    <property type="entry name" value="RESPONSE_REGULATORY"/>
    <property type="match status" value="1"/>
</dbReference>
<dbReference type="InterPro" id="IPR011006">
    <property type="entry name" value="CheY-like_superfamily"/>
</dbReference>
<dbReference type="GO" id="GO:0032993">
    <property type="term" value="C:protein-DNA complex"/>
    <property type="evidence" value="ECO:0007669"/>
    <property type="project" value="TreeGrafter"/>
</dbReference>
<dbReference type="SUPFAM" id="SSF52172">
    <property type="entry name" value="CheY-like"/>
    <property type="match status" value="1"/>
</dbReference>
<dbReference type="PANTHER" id="PTHR48111">
    <property type="entry name" value="REGULATOR OF RPOS"/>
    <property type="match status" value="1"/>
</dbReference>
<dbReference type="GO" id="GO:0006355">
    <property type="term" value="P:regulation of DNA-templated transcription"/>
    <property type="evidence" value="ECO:0007669"/>
    <property type="project" value="InterPro"/>
</dbReference>
<dbReference type="PROSITE" id="PS51755">
    <property type="entry name" value="OMPR_PHOB"/>
    <property type="match status" value="1"/>
</dbReference>
<feature type="domain" description="OmpR/PhoB-type" evidence="5">
    <location>
        <begin position="124"/>
        <end position="222"/>
    </location>
</feature>
<dbReference type="RefSeq" id="WP_130523333.1">
    <property type="nucleotide sequence ID" value="NZ_SHLZ01000004.1"/>
</dbReference>
<dbReference type="Pfam" id="PF00486">
    <property type="entry name" value="Trans_reg_C"/>
    <property type="match status" value="1"/>
</dbReference>
<dbReference type="Gene3D" id="1.10.10.10">
    <property type="entry name" value="Winged helix-like DNA-binding domain superfamily/Winged helix DNA-binding domain"/>
    <property type="match status" value="1"/>
</dbReference>
<dbReference type="PANTHER" id="PTHR48111:SF36">
    <property type="entry name" value="TRANSCRIPTIONAL REGULATORY PROTEIN CUTR"/>
    <property type="match status" value="1"/>
</dbReference>
<evidence type="ECO:0000259" key="4">
    <source>
        <dbReference type="PROSITE" id="PS50110"/>
    </source>
</evidence>
<dbReference type="GO" id="GO:0005829">
    <property type="term" value="C:cytosol"/>
    <property type="evidence" value="ECO:0007669"/>
    <property type="project" value="TreeGrafter"/>
</dbReference>
<keyword evidence="2" id="KW-0597">Phosphoprotein</keyword>
<dbReference type="GO" id="GO:0000976">
    <property type="term" value="F:transcription cis-regulatory region binding"/>
    <property type="evidence" value="ECO:0007669"/>
    <property type="project" value="TreeGrafter"/>
</dbReference>
<dbReference type="CDD" id="cd00383">
    <property type="entry name" value="trans_reg_C"/>
    <property type="match status" value="1"/>
</dbReference>
<dbReference type="Pfam" id="PF00072">
    <property type="entry name" value="Response_reg"/>
    <property type="match status" value="1"/>
</dbReference>
<comment type="caution">
    <text evidence="6">The sequence shown here is derived from an EMBL/GenBank/DDBJ whole genome shotgun (WGS) entry which is preliminary data.</text>
</comment>
<dbReference type="SMART" id="SM00862">
    <property type="entry name" value="Trans_reg_C"/>
    <property type="match status" value="1"/>
</dbReference>
<dbReference type="InterPro" id="IPR001789">
    <property type="entry name" value="Sig_transdc_resp-reg_receiver"/>
</dbReference>
<evidence type="ECO:0000256" key="2">
    <source>
        <dbReference type="PROSITE-ProRule" id="PRU00169"/>
    </source>
</evidence>
<evidence type="ECO:0000256" key="3">
    <source>
        <dbReference type="PROSITE-ProRule" id="PRU01091"/>
    </source>
</evidence>
<evidence type="ECO:0000256" key="1">
    <source>
        <dbReference type="ARBA" id="ARBA00023125"/>
    </source>
</evidence>
<protein>
    <submittedName>
        <fullName evidence="6">Response regulator transcription factor</fullName>
    </submittedName>
</protein>
<feature type="domain" description="Response regulatory" evidence="4">
    <location>
        <begin position="2"/>
        <end position="116"/>
    </location>
</feature>
<gene>
    <name evidence="6" type="ORF">EA656_08120</name>
</gene>
<feature type="modified residue" description="4-aspartylphosphate" evidence="2">
    <location>
        <position position="51"/>
    </location>
</feature>
<dbReference type="GO" id="GO:0000156">
    <property type="term" value="F:phosphorelay response regulator activity"/>
    <property type="evidence" value="ECO:0007669"/>
    <property type="project" value="TreeGrafter"/>
</dbReference>
<proteinExistence type="predicted"/>
<dbReference type="InterPro" id="IPR001867">
    <property type="entry name" value="OmpR/PhoB-type_DNA-bd"/>
</dbReference>
<keyword evidence="1 3" id="KW-0238">DNA-binding</keyword>
<dbReference type="Gene3D" id="3.40.50.2300">
    <property type="match status" value="1"/>
</dbReference>
<dbReference type="InterPro" id="IPR039420">
    <property type="entry name" value="WalR-like"/>
</dbReference>
<dbReference type="SMART" id="SM00448">
    <property type="entry name" value="REC"/>
    <property type="match status" value="1"/>
</dbReference>
<sequence length="233" mass="25941">MRLLIVEDDQQFASVLATQLARHGMVGDVVPSLRQAEQALASHEYRVMLLDRQLPDGEGADFVPRARAIRPGLPIVILTAKSEISERIDGLDSGADDYLTKPFSTDELLARLRAILRRPTQVVIQTIRIGNVRYSSDDREVWVDGEKLTLPRRQLLVLEALLMRHGRTVSRAALLESVYGLDEHLESNALEAHVSKLRRALAESGAGIKIHVLRGLGYMVQEIRQESAGPGRQ</sequence>
<dbReference type="InterPro" id="IPR036388">
    <property type="entry name" value="WH-like_DNA-bd_sf"/>
</dbReference>
<organism evidence="6 7">
    <name type="scientific">Pseudoxanthomonas winnipegensis</name>
    <dbReference type="NCBI Taxonomy" id="2480810"/>
    <lineage>
        <taxon>Bacteria</taxon>
        <taxon>Pseudomonadati</taxon>
        <taxon>Pseudomonadota</taxon>
        <taxon>Gammaproteobacteria</taxon>
        <taxon>Lysobacterales</taxon>
        <taxon>Lysobacteraceae</taxon>
        <taxon>Pseudoxanthomonas</taxon>
    </lineage>
</organism>
<dbReference type="Proteomes" id="UP000292087">
    <property type="component" value="Unassembled WGS sequence"/>
</dbReference>
<evidence type="ECO:0000259" key="5">
    <source>
        <dbReference type="PROSITE" id="PS51755"/>
    </source>
</evidence>
<feature type="DNA-binding region" description="OmpR/PhoB-type" evidence="3">
    <location>
        <begin position="124"/>
        <end position="222"/>
    </location>
</feature>
<accession>A0A4Q8LWG0</accession>
<dbReference type="EMBL" id="SHMF01000002">
    <property type="protein sequence ID" value="TAA35643.1"/>
    <property type="molecule type" value="Genomic_DNA"/>
</dbReference>
<dbReference type="Gene3D" id="6.10.250.690">
    <property type="match status" value="1"/>
</dbReference>
<name>A0A4Q8LWG0_9GAMM</name>
<dbReference type="AlphaFoldDB" id="A0A4Q8LWG0"/>
<reference evidence="6 7" key="1">
    <citation type="submission" date="2019-02" db="EMBL/GenBank/DDBJ databases">
        <title>WGS of Pseudoxanthomonas species novum from clinical isolates.</title>
        <authorList>
            <person name="Bernier A.-M."/>
            <person name="Bernard K."/>
            <person name="Vachon A."/>
        </authorList>
    </citation>
    <scope>NUCLEOTIDE SEQUENCE [LARGE SCALE GENOMIC DNA]</scope>
    <source>
        <strain evidence="6 7">NML140781</strain>
    </source>
</reference>